<reference evidence="2" key="1">
    <citation type="submission" date="2021-06" db="EMBL/GenBank/DDBJ databases">
        <authorList>
            <person name="Kallberg Y."/>
            <person name="Tangrot J."/>
            <person name="Rosling A."/>
        </authorList>
    </citation>
    <scope>NUCLEOTIDE SEQUENCE</scope>
    <source>
        <strain evidence="2">CL551</strain>
    </source>
</reference>
<accession>A0A9N9NQI4</accession>
<keyword evidence="3" id="KW-1185">Reference proteome</keyword>
<organism evidence="2 3">
    <name type="scientific">Acaulospora morrowiae</name>
    <dbReference type="NCBI Taxonomy" id="94023"/>
    <lineage>
        <taxon>Eukaryota</taxon>
        <taxon>Fungi</taxon>
        <taxon>Fungi incertae sedis</taxon>
        <taxon>Mucoromycota</taxon>
        <taxon>Glomeromycotina</taxon>
        <taxon>Glomeromycetes</taxon>
        <taxon>Diversisporales</taxon>
        <taxon>Acaulosporaceae</taxon>
        <taxon>Acaulospora</taxon>
    </lineage>
</organism>
<dbReference type="OrthoDB" id="2403390at2759"/>
<feature type="non-terminal residue" evidence="2">
    <location>
        <position position="268"/>
    </location>
</feature>
<keyword evidence="1" id="KW-0812">Transmembrane</keyword>
<dbReference type="EMBL" id="CAJVPV010037130">
    <property type="protein sequence ID" value="CAG8754410.1"/>
    <property type="molecule type" value="Genomic_DNA"/>
</dbReference>
<sequence>TLQEEKITEPISDKVFFRAVEVVKSKLTTATLKETDEQGAFVFDWDHDDLLSHIVKMSGRLHRNMNNENFRRNDRLTKAFQYAPLFNQNEYNLKSEFINNVKTLLPGFENLFAFDWLTVDGQQQHGQGHLIFISNVGVLAVVEVKYIVPNATRDVREQSQMQVRERTKRIKIEAAKKFKMVTIGVTFTNDGEYPIRFVNSIDRNIAFAVANYTKNRAFWSRVIKIIILTLTVGGVSVYLIMYTEINVVGLLGLIVWGLALLFISNGIY</sequence>
<protein>
    <submittedName>
        <fullName evidence="2">16494_t:CDS:1</fullName>
    </submittedName>
</protein>
<name>A0A9N9NQI4_9GLOM</name>
<feature type="transmembrane region" description="Helical" evidence="1">
    <location>
        <begin position="247"/>
        <end position="267"/>
    </location>
</feature>
<keyword evidence="1" id="KW-0472">Membrane</keyword>
<evidence type="ECO:0000313" key="3">
    <source>
        <dbReference type="Proteomes" id="UP000789342"/>
    </source>
</evidence>
<gene>
    <name evidence="2" type="ORF">AMORRO_LOCUS15508</name>
</gene>
<feature type="transmembrane region" description="Helical" evidence="1">
    <location>
        <begin position="222"/>
        <end position="241"/>
    </location>
</feature>
<dbReference type="AlphaFoldDB" id="A0A9N9NQI4"/>
<dbReference type="Proteomes" id="UP000789342">
    <property type="component" value="Unassembled WGS sequence"/>
</dbReference>
<comment type="caution">
    <text evidence="2">The sequence shown here is derived from an EMBL/GenBank/DDBJ whole genome shotgun (WGS) entry which is preliminary data.</text>
</comment>
<proteinExistence type="predicted"/>
<keyword evidence="1" id="KW-1133">Transmembrane helix</keyword>
<evidence type="ECO:0000256" key="1">
    <source>
        <dbReference type="SAM" id="Phobius"/>
    </source>
</evidence>
<evidence type="ECO:0000313" key="2">
    <source>
        <dbReference type="EMBL" id="CAG8754410.1"/>
    </source>
</evidence>